<organism evidence="2 3">
    <name type="scientific">Candidatus Coproplasma avicola</name>
    <dbReference type="NCBI Taxonomy" id="2840744"/>
    <lineage>
        <taxon>Bacteria</taxon>
        <taxon>Bacillati</taxon>
        <taxon>Bacillota</taxon>
        <taxon>Clostridia</taxon>
        <taxon>Eubacteriales</taxon>
        <taxon>Candidatus Coproplasma</taxon>
    </lineage>
</organism>
<evidence type="ECO:0000256" key="1">
    <source>
        <dbReference type="SAM" id="Phobius"/>
    </source>
</evidence>
<dbReference type="Proteomes" id="UP000823913">
    <property type="component" value="Unassembled WGS sequence"/>
</dbReference>
<reference evidence="2" key="1">
    <citation type="submission" date="2020-10" db="EMBL/GenBank/DDBJ databases">
        <authorList>
            <person name="Gilroy R."/>
        </authorList>
    </citation>
    <scope>NUCLEOTIDE SEQUENCE</scope>
    <source>
        <strain evidence="2">ChiW16-3235</strain>
    </source>
</reference>
<evidence type="ECO:0000313" key="3">
    <source>
        <dbReference type="Proteomes" id="UP000823913"/>
    </source>
</evidence>
<dbReference type="AlphaFoldDB" id="A0A9D1E5V9"/>
<keyword evidence="1" id="KW-0812">Transmembrane</keyword>
<sequence length="259" mass="28491">MNGYIRKIVAVILSLIFCVAVIVGVGVIFSVRNVNIEYIYYSEDGQASSSRTYADYVTSADNLNALKGQSLVLLSMADVESCVSGRFISVQSCNKVFPSTLDIVLKERVEQFCRPNSSGGFDVYDSEGVYMLSRQENLNPADDSPDVLVYAQDESFSYVVQICGYFNQSFGSLRNLVRSASVSHDAILGSDNITLSLYSGLSIVIYDYDEYAEQKISAVYEIYDGLSESQKLRGSIYAVSRSGSSSAPYAAYYNSELGY</sequence>
<gene>
    <name evidence="2" type="ORF">IAB94_03385</name>
</gene>
<evidence type="ECO:0000313" key="2">
    <source>
        <dbReference type="EMBL" id="HIR67077.1"/>
    </source>
</evidence>
<dbReference type="EMBL" id="DVHK01000076">
    <property type="protein sequence ID" value="HIR67077.1"/>
    <property type="molecule type" value="Genomic_DNA"/>
</dbReference>
<keyword evidence="1" id="KW-0472">Membrane</keyword>
<proteinExistence type="predicted"/>
<feature type="transmembrane region" description="Helical" evidence="1">
    <location>
        <begin position="7"/>
        <end position="29"/>
    </location>
</feature>
<accession>A0A9D1E5V9</accession>
<protein>
    <submittedName>
        <fullName evidence="2">Uncharacterized protein</fullName>
    </submittedName>
</protein>
<comment type="caution">
    <text evidence="2">The sequence shown here is derived from an EMBL/GenBank/DDBJ whole genome shotgun (WGS) entry which is preliminary data.</text>
</comment>
<keyword evidence="1" id="KW-1133">Transmembrane helix</keyword>
<reference evidence="2" key="2">
    <citation type="journal article" date="2021" name="PeerJ">
        <title>Extensive microbial diversity within the chicken gut microbiome revealed by metagenomics and culture.</title>
        <authorList>
            <person name="Gilroy R."/>
            <person name="Ravi A."/>
            <person name="Getino M."/>
            <person name="Pursley I."/>
            <person name="Horton D.L."/>
            <person name="Alikhan N.F."/>
            <person name="Baker D."/>
            <person name="Gharbi K."/>
            <person name="Hall N."/>
            <person name="Watson M."/>
            <person name="Adriaenssens E.M."/>
            <person name="Foster-Nyarko E."/>
            <person name="Jarju S."/>
            <person name="Secka A."/>
            <person name="Antonio M."/>
            <person name="Oren A."/>
            <person name="Chaudhuri R.R."/>
            <person name="La Ragione R."/>
            <person name="Hildebrand F."/>
            <person name="Pallen M.J."/>
        </authorList>
    </citation>
    <scope>NUCLEOTIDE SEQUENCE</scope>
    <source>
        <strain evidence="2">ChiW16-3235</strain>
    </source>
</reference>
<name>A0A9D1E5V9_9FIRM</name>